<name>A0A5P1F638_ASPOF</name>
<gene>
    <name evidence="1" type="ORF">A4U43_C04F33640</name>
</gene>
<dbReference type="PANTHER" id="PTHR46043">
    <property type="entry name" value="ARM REPEAT SUPERFAMILY PROTEIN"/>
    <property type="match status" value="1"/>
</dbReference>
<protein>
    <recommendedName>
        <fullName evidence="3">Condensin complex subunit 1 C-terminal domain-containing protein</fullName>
    </recommendedName>
</protein>
<evidence type="ECO:0008006" key="3">
    <source>
        <dbReference type="Google" id="ProtNLM"/>
    </source>
</evidence>
<dbReference type="InterPro" id="IPR016024">
    <property type="entry name" value="ARM-type_fold"/>
</dbReference>
<dbReference type="Gene3D" id="1.25.10.10">
    <property type="entry name" value="Leucine-rich Repeat Variant"/>
    <property type="match status" value="1"/>
</dbReference>
<proteinExistence type="predicted"/>
<accession>A0A5P1F638</accession>
<dbReference type="Gramene" id="ONK73632">
    <property type="protein sequence ID" value="ONK73632"/>
    <property type="gene ID" value="A4U43_C04F33640"/>
</dbReference>
<keyword evidence="2" id="KW-1185">Reference proteome</keyword>
<organism evidence="1 2">
    <name type="scientific">Asparagus officinalis</name>
    <name type="common">Garden asparagus</name>
    <dbReference type="NCBI Taxonomy" id="4686"/>
    <lineage>
        <taxon>Eukaryota</taxon>
        <taxon>Viridiplantae</taxon>
        <taxon>Streptophyta</taxon>
        <taxon>Embryophyta</taxon>
        <taxon>Tracheophyta</taxon>
        <taxon>Spermatophyta</taxon>
        <taxon>Magnoliopsida</taxon>
        <taxon>Liliopsida</taxon>
        <taxon>Asparagales</taxon>
        <taxon>Asparagaceae</taxon>
        <taxon>Asparagoideae</taxon>
        <taxon>Asparagus</taxon>
    </lineage>
</organism>
<dbReference type="AlphaFoldDB" id="A0A5P1F638"/>
<evidence type="ECO:0000313" key="2">
    <source>
        <dbReference type="Proteomes" id="UP000243459"/>
    </source>
</evidence>
<reference evidence="2" key="1">
    <citation type="journal article" date="2017" name="Nat. Commun.">
        <title>The asparagus genome sheds light on the origin and evolution of a young Y chromosome.</title>
        <authorList>
            <person name="Harkess A."/>
            <person name="Zhou J."/>
            <person name="Xu C."/>
            <person name="Bowers J.E."/>
            <person name="Van der Hulst R."/>
            <person name="Ayyampalayam S."/>
            <person name="Mercati F."/>
            <person name="Riccardi P."/>
            <person name="McKain M.R."/>
            <person name="Kakrana A."/>
            <person name="Tang H."/>
            <person name="Ray J."/>
            <person name="Groenendijk J."/>
            <person name="Arikit S."/>
            <person name="Mathioni S.M."/>
            <person name="Nakano M."/>
            <person name="Shan H."/>
            <person name="Telgmann-Rauber A."/>
            <person name="Kanno A."/>
            <person name="Yue Z."/>
            <person name="Chen H."/>
            <person name="Li W."/>
            <person name="Chen Y."/>
            <person name="Xu X."/>
            <person name="Zhang Y."/>
            <person name="Luo S."/>
            <person name="Chen H."/>
            <person name="Gao J."/>
            <person name="Mao Z."/>
            <person name="Pires J.C."/>
            <person name="Luo M."/>
            <person name="Kudrna D."/>
            <person name="Wing R.A."/>
            <person name="Meyers B.C."/>
            <person name="Yi K."/>
            <person name="Kong H."/>
            <person name="Lavrijsen P."/>
            <person name="Sunseri F."/>
            <person name="Falavigna A."/>
            <person name="Ye Y."/>
            <person name="Leebens-Mack J.H."/>
            <person name="Chen G."/>
        </authorList>
    </citation>
    <scope>NUCLEOTIDE SEQUENCE [LARGE SCALE GENOMIC DNA]</scope>
    <source>
        <strain evidence="2">cv. DH0086</strain>
    </source>
</reference>
<evidence type="ECO:0000313" key="1">
    <source>
        <dbReference type="EMBL" id="ONK73632.1"/>
    </source>
</evidence>
<dbReference type="SUPFAM" id="SSF48371">
    <property type="entry name" value="ARM repeat"/>
    <property type="match status" value="1"/>
</dbReference>
<dbReference type="EMBL" id="CM007384">
    <property type="protein sequence ID" value="ONK73632.1"/>
    <property type="molecule type" value="Genomic_DNA"/>
</dbReference>
<sequence length="200" mass="21830">MASSIGNNLICYWQQGFGTRHCGSLSDHWHLLGHLTELLNSKTLVRSGTPSAVVVAAGDLRNLAGVQELRQSFLEENVVPVLIRGLKSGTVIAQENSMGCLCNLAAGIDDDYSIKLAIFKEGVLDCMMDYMEELDSSNPCTSIEAARAITELNSKSRKEIVNAIPKLVRMVEAKGSEEKEAAVEALASICLICVEYYRYV</sequence>
<dbReference type="PANTHER" id="PTHR46043:SF13">
    <property type="entry name" value="ARM REPEAT SUPERFAMILY PROTEIN"/>
    <property type="match status" value="1"/>
</dbReference>
<dbReference type="InterPro" id="IPR011989">
    <property type="entry name" value="ARM-like"/>
</dbReference>
<dbReference type="Proteomes" id="UP000243459">
    <property type="component" value="Chromosome 4"/>
</dbReference>